<organism evidence="2 3">
    <name type="scientific">Abeliophyllum distichum</name>
    <dbReference type="NCBI Taxonomy" id="126358"/>
    <lineage>
        <taxon>Eukaryota</taxon>
        <taxon>Viridiplantae</taxon>
        <taxon>Streptophyta</taxon>
        <taxon>Embryophyta</taxon>
        <taxon>Tracheophyta</taxon>
        <taxon>Spermatophyta</taxon>
        <taxon>Magnoliopsida</taxon>
        <taxon>eudicotyledons</taxon>
        <taxon>Gunneridae</taxon>
        <taxon>Pentapetalae</taxon>
        <taxon>asterids</taxon>
        <taxon>lamiids</taxon>
        <taxon>Lamiales</taxon>
        <taxon>Oleaceae</taxon>
        <taxon>Forsythieae</taxon>
        <taxon>Abeliophyllum</taxon>
    </lineage>
</organism>
<keyword evidence="1" id="KW-0472">Membrane</keyword>
<dbReference type="EMBL" id="JBFOLK010000003">
    <property type="protein sequence ID" value="KAL2524970.1"/>
    <property type="molecule type" value="Genomic_DNA"/>
</dbReference>
<sequence>MAKTRHLRRFEGIYTVRIKSNPFSLTKAARSPDFFYFPSLFSLPSPVVRLQAFHANRIPSPGAAAGRRRMFVNDKSNHGFIVGAFVDLLVNFAFVSGYGSDSDSHSSAIDEPCCCSSTFSVVLPHTHHAGAFILYCHAFSFVFELFSS</sequence>
<dbReference type="AlphaFoldDB" id="A0ABD1UIU2"/>
<accession>A0ABD1UIU2</accession>
<proteinExistence type="predicted"/>
<name>A0ABD1UIU2_9LAMI</name>
<keyword evidence="1" id="KW-1133">Transmembrane helix</keyword>
<comment type="caution">
    <text evidence="2">The sequence shown here is derived from an EMBL/GenBank/DDBJ whole genome shotgun (WGS) entry which is preliminary data.</text>
</comment>
<dbReference type="Proteomes" id="UP001604336">
    <property type="component" value="Unassembled WGS sequence"/>
</dbReference>
<evidence type="ECO:0000256" key="1">
    <source>
        <dbReference type="SAM" id="Phobius"/>
    </source>
</evidence>
<keyword evidence="1" id="KW-0812">Transmembrane</keyword>
<keyword evidence="3" id="KW-1185">Reference proteome</keyword>
<protein>
    <submittedName>
        <fullName evidence="2">Uncharacterized protein</fullName>
    </submittedName>
</protein>
<feature type="transmembrane region" description="Helical" evidence="1">
    <location>
        <begin position="77"/>
        <end position="98"/>
    </location>
</feature>
<reference evidence="3" key="1">
    <citation type="submission" date="2024-07" db="EMBL/GenBank/DDBJ databases">
        <title>Two chromosome-level genome assemblies of Korean endemic species Abeliophyllum distichum and Forsythia ovata (Oleaceae).</title>
        <authorList>
            <person name="Jang H."/>
        </authorList>
    </citation>
    <scope>NUCLEOTIDE SEQUENCE [LARGE SCALE GENOMIC DNA]</scope>
</reference>
<feature type="transmembrane region" description="Helical" evidence="1">
    <location>
        <begin position="129"/>
        <end position="146"/>
    </location>
</feature>
<evidence type="ECO:0000313" key="3">
    <source>
        <dbReference type="Proteomes" id="UP001604336"/>
    </source>
</evidence>
<evidence type="ECO:0000313" key="2">
    <source>
        <dbReference type="EMBL" id="KAL2524970.1"/>
    </source>
</evidence>
<gene>
    <name evidence="2" type="ORF">Adt_10024</name>
</gene>